<sequence>MDSVSALPADSITMDSFSTLPTEVRHMIYAHLFPDVTQAAPRLYDICICRSYEGFRSDTNSGYSKSKGQQVLRPYQVSSGHHNPHGLGWVTILKDVSMCSRLLRVDIAQWLYPQCIFRFEHVPDAFKFFGPSQLMQKYVTAIMFDCIDSDYNQKGFRGTPIGQSVVDLTAILPNLARLDLWIPLNLRSNSTRYTQRPWKFGDLQAAESILRDHPQLCMAWGNILGCDRFPPYQAKPPRMGILRLLSHDASRKPTTAYGAIVDVSDLLSRSDAQAYMRKLAKQEARERRKRMLRRRQSREVLPRIESSTQMSNYNDESGAS</sequence>
<feature type="region of interest" description="Disordered" evidence="1">
    <location>
        <begin position="287"/>
        <end position="320"/>
    </location>
</feature>
<proteinExistence type="predicted"/>
<protein>
    <submittedName>
        <fullName evidence="2">Uncharacterized protein</fullName>
    </submittedName>
</protein>
<dbReference type="GeneID" id="28732630"/>
<accession>A0A0N0NJA6</accession>
<evidence type="ECO:0000256" key="1">
    <source>
        <dbReference type="SAM" id="MobiDB-lite"/>
    </source>
</evidence>
<dbReference type="EMBL" id="LFJN01000028">
    <property type="protein sequence ID" value="KPI36761.1"/>
    <property type="molecule type" value="Genomic_DNA"/>
</dbReference>
<dbReference type="VEuPathDB" id="FungiDB:AB675_11866"/>
<keyword evidence="3" id="KW-1185">Reference proteome</keyword>
<dbReference type="AlphaFoldDB" id="A0A0N0NJA6"/>
<reference evidence="2 3" key="1">
    <citation type="submission" date="2015-06" db="EMBL/GenBank/DDBJ databases">
        <title>Draft genome of the ant-associated black yeast Phialophora attae CBS 131958.</title>
        <authorList>
            <person name="Moreno L.F."/>
            <person name="Stielow B.J."/>
            <person name="de Hoog S."/>
            <person name="Vicente V.A."/>
            <person name="Weiss V.A."/>
            <person name="de Vries M."/>
            <person name="Cruz L.M."/>
            <person name="Souza E.M."/>
        </authorList>
    </citation>
    <scope>NUCLEOTIDE SEQUENCE [LARGE SCALE GENOMIC DNA]</scope>
    <source>
        <strain evidence="2 3">CBS 131958</strain>
    </source>
</reference>
<comment type="caution">
    <text evidence="2">The sequence shown here is derived from an EMBL/GenBank/DDBJ whole genome shotgun (WGS) entry which is preliminary data.</text>
</comment>
<evidence type="ECO:0000313" key="2">
    <source>
        <dbReference type="EMBL" id="KPI36761.1"/>
    </source>
</evidence>
<name>A0A0N0NJA6_9EURO</name>
<evidence type="ECO:0000313" key="3">
    <source>
        <dbReference type="Proteomes" id="UP000038010"/>
    </source>
</evidence>
<organism evidence="2 3">
    <name type="scientific">Cyphellophora attinorum</name>
    <dbReference type="NCBI Taxonomy" id="1664694"/>
    <lineage>
        <taxon>Eukaryota</taxon>
        <taxon>Fungi</taxon>
        <taxon>Dikarya</taxon>
        <taxon>Ascomycota</taxon>
        <taxon>Pezizomycotina</taxon>
        <taxon>Eurotiomycetes</taxon>
        <taxon>Chaetothyriomycetidae</taxon>
        <taxon>Chaetothyriales</taxon>
        <taxon>Cyphellophoraceae</taxon>
        <taxon>Cyphellophora</taxon>
    </lineage>
</organism>
<dbReference type="RefSeq" id="XP_017996724.1">
    <property type="nucleotide sequence ID" value="XM_018140749.1"/>
</dbReference>
<feature type="compositionally biased region" description="Basic residues" evidence="1">
    <location>
        <begin position="287"/>
        <end position="296"/>
    </location>
</feature>
<feature type="compositionally biased region" description="Polar residues" evidence="1">
    <location>
        <begin position="305"/>
        <end position="320"/>
    </location>
</feature>
<dbReference type="Proteomes" id="UP000038010">
    <property type="component" value="Unassembled WGS sequence"/>
</dbReference>
<gene>
    <name evidence="2" type="ORF">AB675_11866</name>
</gene>